<accession>A0A6N8KXA1</accession>
<proteinExistence type="predicted"/>
<dbReference type="RefSeq" id="WP_160367195.1">
    <property type="nucleotide sequence ID" value="NZ_WSQA01000001.1"/>
</dbReference>
<dbReference type="AlphaFoldDB" id="A0A6N8KXA1"/>
<name>A0A6N8KXA1_9SPHI</name>
<organism evidence="2 3">
    <name type="scientific">Sphingobacterium humi</name>
    <dbReference type="NCBI Taxonomy" id="1796905"/>
    <lineage>
        <taxon>Bacteria</taxon>
        <taxon>Pseudomonadati</taxon>
        <taxon>Bacteroidota</taxon>
        <taxon>Sphingobacteriia</taxon>
        <taxon>Sphingobacteriales</taxon>
        <taxon>Sphingobacteriaceae</taxon>
        <taxon>Sphingobacterium</taxon>
    </lineage>
</organism>
<dbReference type="Proteomes" id="UP000435036">
    <property type="component" value="Unassembled WGS sequence"/>
</dbReference>
<dbReference type="Pfam" id="PF22292">
    <property type="entry name" value="DUF6965"/>
    <property type="match status" value="1"/>
</dbReference>
<reference evidence="2 3" key="1">
    <citation type="submission" date="2019-12" db="EMBL/GenBank/DDBJ databases">
        <authorList>
            <person name="Dong K."/>
        </authorList>
    </citation>
    <scope>NUCLEOTIDE SEQUENCE [LARGE SCALE GENOMIC DNA]</scope>
    <source>
        <strain evidence="2 3">JCM 31225</strain>
    </source>
</reference>
<evidence type="ECO:0000259" key="1">
    <source>
        <dbReference type="Pfam" id="PF22292"/>
    </source>
</evidence>
<dbReference type="EMBL" id="WSQA01000001">
    <property type="protein sequence ID" value="MVZ60548.1"/>
    <property type="molecule type" value="Genomic_DNA"/>
</dbReference>
<protein>
    <recommendedName>
        <fullName evidence="1">DUF6965 domain-containing protein</fullName>
    </recommendedName>
</protein>
<keyword evidence="3" id="KW-1185">Reference proteome</keyword>
<dbReference type="OrthoDB" id="770452at2"/>
<gene>
    <name evidence="2" type="ORF">GQF63_00800</name>
</gene>
<evidence type="ECO:0000313" key="3">
    <source>
        <dbReference type="Proteomes" id="UP000435036"/>
    </source>
</evidence>
<dbReference type="InterPro" id="IPR054238">
    <property type="entry name" value="DUF6965"/>
</dbReference>
<feature type="domain" description="DUF6965" evidence="1">
    <location>
        <begin position="1"/>
        <end position="63"/>
    </location>
</feature>
<comment type="caution">
    <text evidence="2">The sequence shown here is derived from an EMBL/GenBank/DDBJ whole genome shotgun (WGS) entry which is preliminary data.</text>
</comment>
<evidence type="ECO:0000313" key="2">
    <source>
        <dbReference type="EMBL" id="MVZ60548.1"/>
    </source>
</evidence>
<sequence>MTIPELKAALLNREYEDNIRISEWMVVLNAKSFLRIQFADCERAKEPENCPAYIRLMLFYEATKPTA</sequence>